<keyword evidence="1" id="KW-1133">Transmembrane helix</keyword>
<feature type="transmembrane region" description="Helical" evidence="1">
    <location>
        <begin position="103"/>
        <end position="122"/>
    </location>
</feature>
<sequence>MKKSILILTVILGQMSFAQVSLEKNRLMKDGVKYKFSDYKTVFSNPEAQKAFAKTRTNKTVGEVFAYTGGFSLGFGIGRLLAGGNKTVYVNGTKQTFKAKSEGWGFVAAGAGLLGIGIPFALAANKNAKKAVAIENGEAVAFQPYFKIESGGNGIAMSYNF</sequence>
<proteinExistence type="predicted"/>
<dbReference type="RefSeq" id="WP_034973653.1">
    <property type="nucleotide sequence ID" value="NZ_FOFI01000002.1"/>
</dbReference>
<evidence type="ECO:0000256" key="1">
    <source>
        <dbReference type="SAM" id="Phobius"/>
    </source>
</evidence>
<keyword evidence="3" id="KW-1185">Reference proteome</keyword>
<keyword evidence="1" id="KW-0812">Transmembrane</keyword>
<dbReference type="eggNOG" id="ENOG5032WM2">
    <property type="taxonomic scope" value="Bacteria"/>
</dbReference>
<dbReference type="OrthoDB" id="1274641at2"/>
<dbReference type="AlphaFoldDB" id="A0A085BMJ3"/>
<gene>
    <name evidence="2" type="ORF">IO89_03715</name>
</gene>
<dbReference type="Proteomes" id="UP000028623">
    <property type="component" value="Unassembled WGS sequence"/>
</dbReference>
<dbReference type="EMBL" id="JPLY01000001">
    <property type="protein sequence ID" value="KFC23688.1"/>
    <property type="molecule type" value="Genomic_DNA"/>
</dbReference>
<feature type="transmembrane region" description="Helical" evidence="1">
    <location>
        <begin position="64"/>
        <end position="82"/>
    </location>
</feature>
<dbReference type="STRING" id="421072.SAMN04488097_1710"/>
<reference evidence="2 3" key="1">
    <citation type="submission" date="2014-07" db="EMBL/GenBank/DDBJ databases">
        <title>Epilithonimonas lactis LMG 22401 Genome.</title>
        <authorList>
            <person name="Pipes S.E."/>
            <person name="Stropko S.J."/>
        </authorList>
    </citation>
    <scope>NUCLEOTIDE SEQUENCE [LARGE SCALE GENOMIC DNA]</scope>
    <source>
        <strain evidence="2 3">LMG 24401</strain>
    </source>
</reference>
<accession>A0A085BMJ3</accession>
<comment type="caution">
    <text evidence="2">The sequence shown here is derived from an EMBL/GenBank/DDBJ whole genome shotgun (WGS) entry which is preliminary data.</text>
</comment>
<organism evidence="2 3">
    <name type="scientific">Epilithonimonas lactis</name>
    <dbReference type="NCBI Taxonomy" id="421072"/>
    <lineage>
        <taxon>Bacteria</taxon>
        <taxon>Pseudomonadati</taxon>
        <taxon>Bacteroidota</taxon>
        <taxon>Flavobacteriia</taxon>
        <taxon>Flavobacteriales</taxon>
        <taxon>Weeksellaceae</taxon>
        <taxon>Chryseobacterium group</taxon>
        <taxon>Epilithonimonas</taxon>
    </lineage>
</organism>
<keyword evidence="1" id="KW-0472">Membrane</keyword>
<evidence type="ECO:0000313" key="3">
    <source>
        <dbReference type="Proteomes" id="UP000028623"/>
    </source>
</evidence>
<protein>
    <submittedName>
        <fullName evidence="2">Uncharacterized protein</fullName>
    </submittedName>
</protein>
<name>A0A085BMJ3_9FLAO</name>
<evidence type="ECO:0000313" key="2">
    <source>
        <dbReference type="EMBL" id="KFC23688.1"/>
    </source>
</evidence>